<protein>
    <submittedName>
        <fullName evidence="2">Uncharacterized protein</fullName>
    </submittedName>
</protein>
<evidence type="ECO:0000313" key="3">
    <source>
        <dbReference type="Proteomes" id="UP000005239"/>
    </source>
</evidence>
<organism evidence="2 3">
    <name type="scientific">Pristionchus pacificus</name>
    <name type="common">Parasitic nematode worm</name>
    <dbReference type="NCBI Taxonomy" id="54126"/>
    <lineage>
        <taxon>Eukaryota</taxon>
        <taxon>Metazoa</taxon>
        <taxon>Ecdysozoa</taxon>
        <taxon>Nematoda</taxon>
        <taxon>Chromadorea</taxon>
        <taxon>Rhabditida</taxon>
        <taxon>Rhabditina</taxon>
        <taxon>Diplogasteromorpha</taxon>
        <taxon>Diplogasteroidea</taxon>
        <taxon>Neodiplogasteridae</taxon>
        <taxon>Pristionchus</taxon>
    </lineage>
</organism>
<reference evidence="3" key="1">
    <citation type="journal article" date="2008" name="Nat. Genet.">
        <title>The Pristionchus pacificus genome provides a unique perspective on nematode lifestyle and parasitism.</title>
        <authorList>
            <person name="Dieterich C."/>
            <person name="Clifton S.W."/>
            <person name="Schuster L.N."/>
            <person name="Chinwalla A."/>
            <person name="Delehaunty K."/>
            <person name="Dinkelacker I."/>
            <person name="Fulton L."/>
            <person name="Fulton R."/>
            <person name="Godfrey J."/>
            <person name="Minx P."/>
            <person name="Mitreva M."/>
            <person name="Roeseler W."/>
            <person name="Tian H."/>
            <person name="Witte H."/>
            <person name="Yang S.P."/>
            <person name="Wilson R.K."/>
            <person name="Sommer R.J."/>
        </authorList>
    </citation>
    <scope>NUCLEOTIDE SEQUENCE [LARGE SCALE GENOMIC DNA]</scope>
    <source>
        <strain evidence="3">PS312</strain>
    </source>
</reference>
<accession>A0A2A6C5K2</accession>
<accession>A0A8R1YRH2</accession>
<feature type="compositionally biased region" description="Pro residues" evidence="1">
    <location>
        <begin position="120"/>
        <end position="129"/>
    </location>
</feature>
<dbReference type="Proteomes" id="UP000005239">
    <property type="component" value="Unassembled WGS sequence"/>
</dbReference>
<dbReference type="AlphaFoldDB" id="A0A2A6C5K2"/>
<dbReference type="EnsemblMetazoa" id="PPA34623.1">
    <property type="protein sequence ID" value="PPA34623.1"/>
    <property type="gene ID" value="WBGene00272992"/>
</dbReference>
<reference evidence="2" key="2">
    <citation type="submission" date="2022-06" db="UniProtKB">
        <authorList>
            <consortium name="EnsemblMetazoa"/>
        </authorList>
    </citation>
    <scope>IDENTIFICATION</scope>
    <source>
        <strain evidence="2">PS312</strain>
    </source>
</reference>
<evidence type="ECO:0000313" key="2">
    <source>
        <dbReference type="EnsemblMetazoa" id="PPA34623.1"/>
    </source>
</evidence>
<feature type="region of interest" description="Disordered" evidence="1">
    <location>
        <begin position="96"/>
        <end position="147"/>
    </location>
</feature>
<proteinExistence type="predicted"/>
<gene>
    <name evidence="2" type="primary">WBGene00272992</name>
</gene>
<name>A0A2A6C5K2_PRIPA</name>
<evidence type="ECO:0000256" key="1">
    <source>
        <dbReference type="SAM" id="MobiDB-lite"/>
    </source>
</evidence>
<sequence>MIFSLQHEHCLNSKYGSPSLHFTHSLASLTGVRSREMKRRRPELRTLVSAMDGLPFPFLITFFSKYGSPSLHFTCSLTGQRGERVCEMKRRRPHPHSLILISPPLPSSPRLPGGKEAGPESPPSLPLPSPHNTYNTPAAKQEEDETSNSLSLPHALLHCIVYLLRLRSNNARDHVKSRESNVVFLVRQSERVRETRRVGGSEKRESMGNGESPTVFRGCRWTAVPAYDMRRSLFISCTLSLFSDSMGSLHFIDSLVSLIL</sequence>
<keyword evidence="3" id="KW-1185">Reference proteome</keyword>